<dbReference type="RefSeq" id="WP_109353393.1">
    <property type="nucleotide sequence ID" value="NZ_QFRI01000003.1"/>
</dbReference>
<feature type="signal peptide" evidence="1">
    <location>
        <begin position="1"/>
        <end position="19"/>
    </location>
</feature>
<dbReference type="OrthoDB" id="8754772at2"/>
<evidence type="ECO:0000313" key="3">
    <source>
        <dbReference type="Proteomes" id="UP000245375"/>
    </source>
</evidence>
<name>A0A2U2X2P1_9FLAO</name>
<organism evidence="2 3">
    <name type="scientific">Algibacter marinivivus</name>
    <dbReference type="NCBI Taxonomy" id="2100723"/>
    <lineage>
        <taxon>Bacteria</taxon>
        <taxon>Pseudomonadati</taxon>
        <taxon>Bacteroidota</taxon>
        <taxon>Flavobacteriia</taxon>
        <taxon>Flavobacteriales</taxon>
        <taxon>Flavobacteriaceae</taxon>
        <taxon>Algibacter</taxon>
    </lineage>
</organism>
<gene>
    <name evidence="2" type="ORF">DIS18_12360</name>
</gene>
<dbReference type="Gene3D" id="3.10.450.50">
    <property type="match status" value="1"/>
</dbReference>
<keyword evidence="1" id="KW-0732">Signal</keyword>
<evidence type="ECO:0000313" key="2">
    <source>
        <dbReference type="EMBL" id="PWH82053.1"/>
    </source>
</evidence>
<proteinExistence type="predicted"/>
<reference evidence="2" key="2">
    <citation type="submission" date="2018-05" db="EMBL/GenBank/DDBJ databases">
        <authorList>
            <person name="Lanie J.A."/>
            <person name="Ng W.-L."/>
            <person name="Kazmierczak K.M."/>
            <person name="Andrzejewski T.M."/>
            <person name="Davidsen T.M."/>
            <person name="Wayne K.J."/>
            <person name="Tettelin H."/>
            <person name="Glass J.I."/>
            <person name="Rusch D."/>
            <person name="Podicherti R."/>
            <person name="Tsui H.-C.T."/>
            <person name="Winkler M.E."/>
        </authorList>
    </citation>
    <scope>NUCLEOTIDE SEQUENCE [LARGE SCALE GENOMIC DNA]</scope>
    <source>
        <strain evidence="2">ZY111</strain>
    </source>
</reference>
<evidence type="ECO:0008006" key="4">
    <source>
        <dbReference type="Google" id="ProtNLM"/>
    </source>
</evidence>
<comment type="caution">
    <text evidence="2">The sequence shown here is derived from an EMBL/GenBank/DDBJ whole genome shotgun (WGS) entry which is preliminary data.</text>
</comment>
<dbReference type="EMBL" id="QFRI01000003">
    <property type="protein sequence ID" value="PWH82053.1"/>
    <property type="molecule type" value="Genomic_DNA"/>
</dbReference>
<dbReference type="AlphaFoldDB" id="A0A2U2X2P1"/>
<sequence>MKKLLAFLLLAVITFNIQAQEKPKKEIIETKEFKVDSTSVLTLDSTIKALYAVISGEKGEERNWKQFKFLFKPDAKLIPSGKDKSGTYRVRYMTPDDYIKGSGKWLVENGFFEKELHREVDTFGNITQVFSSYESFYSESDETPFMRGINSIQLLNDGKRWWVINIYWSQETKDNPIPKKYLP</sequence>
<reference evidence="2" key="1">
    <citation type="submission" date="2018-05" db="EMBL/GenBank/DDBJ databases">
        <title>Algibacter marinivivus sp. nov., isolated from sample around a algae.</title>
        <authorList>
            <person name="Zhong X."/>
        </authorList>
    </citation>
    <scope>NUCLEOTIDE SEQUENCE [LARGE SCALE GENOMIC DNA]</scope>
    <source>
        <strain evidence="2">ZY111</strain>
    </source>
</reference>
<protein>
    <recommendedName>
        <fullName evidence="4">Nuclear transport factor 2 family protein</fullName>
    </recommendedName>
</protein>
<evidence type="ECO:0000256" key="1">
    <source>
        <dbReference type="SAM" id="SignalP"/>
    </source>
</evidence>
<accession>A0A2U2X2P1</accession>
<feature type="chain" id="PRO_5015668460" description="Nuclear transport factor 2 family protein" evidence="1">
    <location>
        <begin position="20"/>
        <end position="183"/>
    </location>
</feature>
<dbReference type="Proteomes" id="UP000245375">
    <property type="component" value="Unassembled WGS sequence"/>
</dbReference>
<keyword evidence="3" id="KW-1185">Reference proteome</keyword>